<protein>
    <recommendedName>
        <fullName evidence="4">Type 4 fimbrial biogenesis protein PilX N-terminal domain-containing protein</fullName>
    </recommendedName>
</protein>
<evidence type="ECO:0000313" key="3">
    <source>
        <dbReference type="Proteomes" id="UP000831120"/>
    </source>
</evidence>
<evidence type="ECO:0000256" key="1">
    <source>
        <dbReference type="SAM" id="Phobius"/>
    </source>
</evidence>
<reference evidence="2 3" key="1">
    <citation type="journal article" date="2022" name="Microbiol. Resour. Announc.">
        <title>Complete Genome Sequences of Thermus Strains Isolated from Senami Hot Spring in Japan.</title>
        <authorList>
            <person name="Miyazaki K."/>
        </authorList>
    </citation>
    <scope>NUCLEOTIDE SEQUENCE [LARGE SCALE GENOMIC DNA]</scope>
    <source>
        <strain evidence="2 3">SNM4-1</strain>
    </source>
</reference>
<keyword evidence="3" id="KW-1185">Reference proteome</keyword>
<gene>
    <name evidence="2" type="ORF">TbrSNM41_06750</name>
</gene>
<dbReference type="Proteomes" id="UP000831120">
    <property type="component" value="Chromosome"/>
</dbReference>
<feature type="transmembrane region" description="Helical" evidence="1">
    <location>
        <begin position="12"/>
        <end position="31"/>
    </location>
</feature>
<keyword evidence="1" id="KW-0472">Membrane</keyword>
<accession>A0ABM7XI24</accession>
<keyword evidence="1" id="KW-1133">Transmembrane helix</keyword>
<evidence type="ECO:0000313" key="2">
    <source>
        <dbReference type="EMBL" id="BDG15941.1"/>
    </source>
</evidence>
<keyword evidence="1" id="KW-0812">Transmembrane</keyword>
<organism evidence="2 3">
    <name type="scientific">Thermus brockianus</name>
    <dbReference type="NCBI Taxonomy" id="56956"/>
    <lineage>
        <taxon>Bacteria</taxon>
        <taxon>Thermotogati</taxon>
        <taxon>Deinococcota</taxon>
        <taxon>Deinococci</taxon>
        <taxon>Thermales</taxon>
        <taxon>Thermaceae</taxon>
        <taxon>Thermus</taxon>
    </lineage>
</organism>
<dbReference type="EMBL" id="AP025593">
    <property type="protein sequence ID" value="BDG15941.1"/>
    <property type="molecule type" value="Genomic_DNA"/>
</dbReference>
<name>A0ABM7XI24_THEBO</name>
<proteinExistence type="predicted"/>
<sequence>MRVRGIATPVTLVVLMVVFVSLLAATSYMALGALKGSATERGAYQAFLVAESALDAFPLLAKSAGCGGAAPASYSLPTGGSAASATYVYTSGVTEVNGQKRLPASGGTLEVQAVAEWGGAKARVAKRFQVGCGIAGAVPAALTSRPRVEVSGNAQVIGQDFTNATGLLEVSLTGTTSLVLQSVLTQQGTFTLPVQDASLIPVGGYVQISTGGTPKTYRVEGKSGNTLTLKPLFTPSLTDVIPASAPVQLVQYGVKSYTSPNTLYLADARGLVVGQAVRVGSAQATVTSVDPATGQVTVKDWSGTPPTSIPEGTPLVAQVVGAASNLSIDTSGQGQVLYGSLPNSPLVPSDPNELFLRVFGMTKADFLSLYPPTSASNFSGTLSNWELKVVQGPLNLTGSSRLCGQGILVVIGNLTVNGSCDSGFQGLIYVAGDYDQQGNAVLTGSVVVEGVANLQACNGNECWTQIAGTDQGNGKGSGKGSGQDGGKITYDPLVMQRLRMATQGAVVIRALAGSWRRL</sequence>
<evidence type="ECO:0008006" key="4">
    <source>
        <dbReference type="Google" id="ProtNLM"/>
    </source>
</evidence>